<feature type="region of interest" description="Disordered" evidence="1">
    <location>
        <begin position="1"/>
        <end position="52"/>
    </location>
</feature>
<dbReference type="Proteomes" id="UP000252118">
    <property type="component" value="Unassembled WGS sequence"/>
</dbReference>
<evidence type="ECO:0000313" key="3">
    <source>
        <dbReference type="Proteomes" id="UP000252118"/>
    </source>
</evidence>
<evidence type="ECO:0000313" key="2">
    <source>
        <dbReference type="EMBL" id="RBP08109.1"/>
    </source>
</evidence>
<gene>
    <name evidence="2" type="ORF">DET59_101483</name>
</gene>
<feature type="compositionally biased region" description="Basic and acidic residues" evidence="1">
    <location>
        <begin position="1"/>
        <end position="13"/>
    </location>
</feature>
<sequence length="52" mass="5972">MKKNEKNTEDKEQVIGFEGPGKVVNFFDPYPDEDEKNVNNSDTVDNHSSEKQ</sequence>
<dbReference type="RefSeq" id="WP_181778031.1">
    <property type="nucleotide sequence ID" value="NZ_QNRJ01000001.1"/>
</dbReference>
<accession>A0A366F2Y6</accession>
<comment type="caution">
    <text evidence="2">The sequence shown here is derived from an EMBL/GenBank/DDBJ whole genome shotgun (WGS) entry which is preliminary data.</text>
</comment>
<dbReference type="EMBL" id="QNRJ01000001">
    <property type="protein sequence ID" value="RBP08109.1"/>
    <property type="molecule type" value="Genomic_DNA"/>
</dbReference>
<name>A0A366F2Y6_9BACI</name>
<reference evidence="2 3" key="1">
    <citation type="submission" date="2018-06" db="EMBL/GenBank/DDBJ databases">
        <title>Freshwater and sediment microbial communities from various areas in North America, analyzing microbe dynamics in response to fracking.</title>
        <authorList>
            <person name="Lamendella R."/>
        </authorList>
    </citation>
    <scope>NUCLEOTIDE SEQUENCE [LARGE SCALE GENOMIC DNA]</scope>
    <source>
        <strain evidence="2 3">97B</strain>
    </source>
</reference>
<protein>
    <submittedName>
        <fullName evidence="2">Uncharacterized protein</fullName>
    </submittedName>
</protein>
<dbReference type="AlphaFoldDB" id="A0A366F2Y6"/>
<proteinExistence type="predicted"/>
<organism evidence="2 3">
    <name type="scientific">Rossellomorea aquimaris</name>
    <dbReference type="NCBI Taxonomy" id="189382"/>
    <lineage>
        <taxon>Bacteria</taxon>
        <taxon>Bacillati</taxon>
        <taxon>Bacillota</taxon>
        <taxon>Bacilli</taxon>
        <taxon>Bacillales</taxon>
        <taxon>Bacillaceae</taxon>
        <taxon>Rossellomorea</taxon>
    </lineage>
</organism>
<evidence type="ECO:0000256" key="1">
    <source>
        <dbReference type="SAM" id="MobiDB-lite"/>
    </source>
</evidence>